<evidence type="ECO:0000313" key="2">
    <source>
        <dbReference type="EMBL" id="OYR67375.1"/>
    </source>
</evidence>
<dbReference type="AlphaFoldDB" id="A0A256JEU0"/>
<reference evidence="2 3" key="1">
    <citation type="journal article" date="2014" name="Front. Microbiol.">
        <title>Population and genomic analysis of the genus Halorubrum.</title>
        <authorList>
            <person name="Fullmer M.S."/>
            <person name="Soucy S.M."/>
            <person name="Swithers K.S."/>
            <person name="Makkay A.M."/>
            <person name="Wheeler R."/>
            <person name="Ventosa A."/>
            <person name="Gogarten J.P."/>
            <person name="Papke R.T."/>
        </authorList>
    </citation>
    <scope>NUCLEOTIDE SEQUENCE [LARGE SCALE GENOMIC DNA]</scope>
    <source>
        <strain evidence="2 3">G37</strain>
    </source>
</reference>
<evidence type="ECO:0000256" key="1">
    <source>
        <dbReference type="SAM" id="MobiDB-lite"/>
    </source>
</evidence>
<feature type="region of interest" description="Disordered" evidence="1">
    <location>
        <begin position="1"/>
        <end position="47"/>
    </location>
</feature>
<proteinExistence type="predicted"/>
<accession>A0A256JEU0</accession>
<dbReference type="Proteomes" id="UP000216758">
    <property type="component" value="Unassembled WGS sequence"/>
</dbReference>
<protein>
    <submittedName>
        <fullName evidence="2">Uncharacterized protein</fullName>
    </submittedName>
</protein>
<gene>
    <name evidence="2" type="ORF">DJ78_15710</name>
</gene>
<evidence type="ECO:0000313" key="3">
    <source>
        <dbReference type="Proteomes" id="UP000216758"/>
    </source>
</evidence>
<comment type="caution">
    <text evidence="2">The sequence shown here is derived from an EMBL/GenBank/DDBJ whole genome shotgun (WGS) entry which is preliminary data.</text>
</comment>
<organism evidence="2 3">
    <name type="scientific">Halorubrum ezzemoulense</name>
    <name type="common">Halorubrum chaoviator</name>
    <dbReference type="NCBI Taxonomy" id="337243"/>
    <lineage>
        <taxon>Archaea</taxon>
        <taxon>Methanobacteriati</taxon>
        <taxon>Methanobacteriota</taxon>
        <taxon>Stenosarchaea group</taxon>
        <taxon>Halobacteria</taxon>
        <taxon>Halobacteriales</taxon>
        <taxon>Haloferacaceae</taxon>
        <taxon>Halorubrum</taxon>
    </lineage>
</organism>
<feature type="compositionally biased region" description="Basic and acidic residues" evidence="1">
    <location>
        <begin position="8"/>
        <end position="28"/>
    </location>
</feature>
<dbReference type="EMBL" id="NHPB01000109">
    <property type="protein sequence ID" value="OYR67375.1"/>
    <property type="molecule type" value="Genomic_DNA"/>
</dbReference>
<sequence length="415" mass="47402">MATAHQNGGRDGRPPEGVKWGEDTKQAHPEYPNVEETPPGWNNKRTDADEIRRRFGIAAFEDNYEFRPYPDCLVHETATEDRGTSQVGGTNWLATGEKGSGKSTWGLYWATRLMEVNNEAVVWRGSSSRSEWLPLKPWTRLFLPANAESSASWKPRDIRADIDGDEADLEEVVREVIYYEDPRDINEQLEPGTFNVVYPDPSFSGCAEIVAESDYMEQPVEWVPKWEADQGDATPLIHWWFAWSIAKVEYGPYDWVSLLFDETADWVPQSARADQHETFAKIGALRRVLADSRKFYLSLYFLAHHEENLHSKIRRTIQWRISMPDGTANPAQENNDRPPVGFNAIPMIRDQLSRRPVGNLIFWNETSFNKVRWDEIAEFSEDERRWLKISLSQGYARARSGVEATGGEGGASADD</sequence>
<dbReference type="RefSeq" id="WP_094583537.1">
    <property type="nucleotide sequence ID" value="NZ_NHPB01000109.1"/>
</dbReference>
<name>A0A256JEU0_HALEZ</name>